<protein>
    <submittedName>
        <fullName evidence="2">Uncharacterized protein</fullName>
    </submittedName>
</protein>
<evidence type="ECO:0000313" key="2">
    <source>
        <dbReference type="EMBL" id="CAL1582021.1"/>
    </source>
</evidence>
<accession>A0AAV2JZ50</accession>
<dbReference type="AlphaFoldDB" id="A0AAV2JZ50"/>
<proteinExistence type="predicted"/>
<organism evidence="2 3">
    <name type="scientific">Knipowitschia caucasica</name>
    <name type="common">Caucasian dwarf goby</name>
    <name type="synonym">Pomatoschistus caucasicus</name>
    <dbReference type="NCBI Taxonomy" id="637954"/>
    <lineage>
        <taxon>Eukaryota</taxon>
        <taxon>Metazoa</taxon>
        <taxon>Chordata</taxon>
        <taxon>Craniata</taxon>
        <taxon>Vertebrata</taxon>
        <taxon>Euteleostomi</taxon>
        <taxon>Actinopterygii</taxon>
        <taxon>Neopterygii</taxon>
        <taxon>Teleostei</taxon>
        <taxon>Neoteleostei</taxon>
        <taxon>Acanthomorphata</taxon>
        <taxon>Gobiaria</taxon>
        <taxon>Gobiiformes</taxon>
        <taxon>Gobioidei</taxon>
        <taxon>Gobiidae</taxon>
        <taxon>Gobiinae</taxon>
        <taxon>Knipowitschia</taxon>
    </lineage>
</organism>
<gene>
    <name evidence="2" type="ORF">KC01_LOCUS12715</name>
</gene>
<keyword evidence="3" id="KW-1185">Reference proteome</keyword>
<feature type="compositionally biased region" description="Low complexity" evidence="1">
    <location>
        <begin position="59"/>
        <end position="68"/>
    </location>
</feature>
<sequence length="130" mass="14464">MALLPGKALMQWLCGGQYPRLSRPALCVRVEAEGEHVLDRRGEDWTQLLRTGERHHHQQQQQKQQQQQRRGHVCVNKPASCSTSSSPASAPSLHVFASTQHSRNKQASCLFSPGKRAWPGQLDCRCPSGG</sequence>
<feature type="region of interest" description="Disordered" evidence="1">
    <location>
        <begin position="51"/>
        <end position="92"/>
    </location>
</feature>
<feature type="compositionally biased region" description="Low complexity" evidence="1">
    <location>
        <begin position="78"/>
        <end position="92"/>
    </location>
</feature>
<dbReference type="Proteomes" id="UP001497482">
    <property type="component" value="Chromosome 15"/>
</dbReference>
<evidence type="ECO:0000313" key="3">
    <source>
        <dbReference type="Proteomes" id="UP001497482"/>
    </source>
</evidence>
<name>A0AAV2JZ50_KNICA</name>
<dbReference type="EMBL" id="OZ035837">
    <property type="protein sequence ID" value="CAL1582021.1"/>
    <property type="molecule type" value="Genomic_DNA"/>
</dbReference>
<evidence type="ECO:0000256" key="1">
    <source>
        <dbReference type="SAM" id="MobiDB-lite"/>
    </source>
</evidence>
<reference evidence="2 3" key="1">
    <citation type="submission" date="2024-04" db="EMBL/GenBank/DDBJ databases">
        <authorList>
            <person name="Waldvogel A.-M."/>
            <person name="Schoenle A."/>
        </authorList>
    </citation>
    <scope>NUCLEOTIDE SEQUENCE [LARGE SCALE GENOMIC DNA]</scope>
</reference>